<evidence type="ECO:0000313" key="3">
    <source>
        <dbReference type="Proteomes" id="UP000294257"/>
    </source>
</evidence>
<keyword evidence="1" id="KW-0812">Transmembrane</keyword>
<sequence length="127" mass="14287">MSRFTWAFARHYVEMLLAMGVGMVVLYPLWQMAVHDAGPELDSLAMATTMSITMALWMRFRGHGGRPILEMTLAMYAGFVVLFPFLWSGIIDAGGLTIVGHVLMLVFMFLCMAARPDEYAWHGKEHA</sequence>
<keyword evidence="1" id="KW-1133">Transmembrane helix</keyword>
<keyword evidence="1" id="KW-0472">Membrane</keyword>
<dbReference type="Proteomes" id="UP000294257">
    <property type="component" value="Unassembled WGS sequence"/>
</dbReference>
<feature type="transmembrane region" description="Helical" evidence="1">
    <location>
        <begin position="12"/>
        <end position="30"/>
    </location>
</feature>
<name>A0A4Q7L8P7_9PSEU</name>
<gene>
    <name evidence="2" type="ORF">EV193_101925</name>
</gene>
<comment type="caution">
    <text evidence="2">The sequence shown here is derived from an EMBL/GenBank/DDBJ whole genome shotgun (WGS) entry which is preliminary data.</text>
</comment>
<accession>A0A4Q7L8P7</accession>
<feature type="transmembrane region" description="Helical" evidence="1">
    <location>
        <begin position="93"/>
        <end position="114"/>
    </location>
</feature>
<organism evidence="2 3">
    <name type="scientific">Herbihabitans rhizosphaerae</name>
    <dbReference type="NCBI Taxonomy" id="1872711"/>
    <lineage>
        <taxon>Bacteria</taxon>
        <taxon>Bacillati</taxon>
        <taxon>Actinomycetota</taxon>
        <taxon>Actinomycetes</taxon>
        <taxon>Pseudonocardiales</taxon>
        <taxon>Pseudonocardiaceae</taxon>
        <taxon>Herbihabitans</taxon>
    </lineage>
</organism>
<keyword evidence="2" id="KW-0969">Cilium</keyword>
<reference evidence="2 3" key="1">
    <citation type="submission" date="2019-02" db="EMBL/GenBank/DDBJ databases">
        <title>Genomic Encyclopedia of Type Strains, Phase IV (KMG-IV): sequencing the most valuable type-strain genomes for metagenomic binning, comparative biology and taxonomic classification.</title>
        <authorList>
            <person name="Goeker M."/>
        </authorList>
    </citation>
    <scope>NUCLEOTIDE SEQUENCE [LARGE SCALE GENOMIC DNA]</scope>
    <source>
        <strain evidence="2 3">DSM 101727</strain>
    </source>
</reference>
<keyword evidence="2" id="KW-0966">Cell projection</keyword>
<dbReference type="RefSeq" id="WP_165401220.1">
    <property type="nucleotide sequence ID" value="NZ_SGWQ01000001.1"/>
</dbReference>
<proteinExistence type="predicted"/>
<evidence type="ECO:0000256" key="1">
    <source>
        <dbReference type="SAM" id="Phobius"/>
    </source>
</evidence>
<feature type="transmembrane region" description="Helical" evidence="1">
    <location>
        <begin position="42"/>
        <end position="60"/>
    </location>
</feature>
<dbReference type="AlphaFoldDB" id="A0A4Q7L8P7"/>
<keyword evidence="2" id="KW-0282">Flagellum</keyword>
<evidence type="ECO:0000313" key="2">
    <source>
        <dbReference type="EMBL" id="RZS45041.1"/>
    </source>
</evidence>
<keyword evidence="3" id="KW-1185">Reference proteome</keyword>
<protein>
    <submittedName>
        <fullName evidence="2">Flagellar biosynthetic protein FliP</fullName>
    </submittedName>
</protein>
<feature type="transmembrane region" description="Helical" evidence="1">
    <location>
        <begin position="67"/>
        <end position="87"/>
    </location>
</feature>
<dbReference type="EMBL" id="SGWQ01000001">
    <property type="protein sequence ID" value="RZS45041.1"/>
    <property type="molecule type" value="Genomic_DNA"/>
</dbReference>